<dbReference type="Proteomes" id="UP000499080">
    <property type="component" value="Unassembled WGS sequence"/>
</dbReference>
<name>A0A4Y2SI14_ARAVE</name>
<dbReference type="InterPro" id="IPR013906">
    <property type="entry name" value="eIF3j"/>
</dbReference>
<dbReference type="Pfam" id="PF08597">
    <property type="entry name" value="eIF3_subunit"/>
    <property type="match status" value="1"/>
</dbReference>
<evidence type="ECO:0000313" key="2">
    <source>
        <dbReference type="EMBL" id="GBN86899.1"/>
    </source>
</evidence>
<dbReference type="PANTHER" id="PTHR21681:SF0">
    <property type="entry name" value="EUKARYOTIC TRANSLATION INITIATION FACTOR 3 SUBUNIT J"/>
    <property type="match status" value="1"/>
</dbReference>
<sequence>MADADADWENEDFEPVLKKPVVSDKWEGEDEDDDVKDNWDDEEEEGKEEKPDQNMVAVQPKKKKSLAQIIAEKEEKKRKEVEEKMKLLEVNKKELTPEERLAHKLKQQKLQEEADLQLAKETFG</sequence>
<reference evidence="2 3" key="1">
    <citation type="journal article" date="2019" name="Sci. Rep.">
        <title>Orb-weaving spider Araneus ventricosus genome elucidates the spidroin gene catalogue.</title>
        <authorList>
            <person name="Kono N."/>
            <person name="Nakamura H."/>
            <person name="Ohtoshi R."/>
            <person name="Moran D.A.P."/>
            <person name="Shinohara A."/>
            <person name="Yoshida Y."/>
            <person name="Fujiwara M."/>
            <person name="Mori M."/>
            <person name="Tomita M."/>
            <person name="Arakawa K."/>
        </authorList>
    </citation>
    <scope>NUCLEOTIDE SEQUENCE [LARGE SCALE GENOMIC DNA]</scope>
</reference>
<dbReference type="EMBL" id="BGPR01021525">
    <property type="protein sequence ID" value="GBN86899.1"/>
    <property type="molecule type" value="Genomic_DNA"/>
</dbReference>
<feature type="compositionally biased region" description="Acidic residues" evidence="1">
    <location>
        <begin position="1"/>
        <end position="14"/>
    </location>
</feature>
<proteinExistence type="predicted"/>
<evidence type="ECO:0000313" key="3">
    <source>
        <dbReference type="Proteomes" id="UP000499080"/>
    </source>
</evidence>
<comment type="caution">
    <text evidence="2">The sequence shown here is derived from an EMBL/GenBank/DDBJ whole genome shotgun (WGS) entry which is preliminary data.</text>
</comment>
<feature type="region of interest" description="Disordered" evidence="1">
    <location>
        <begin position="1"/>
        <end position="64"/>
    </location>
</feature>
<dbReference type="AlphaFoldDB" id="A0A4Y2SI14"/>
<feature type="compositionally biased region" description="Basic and acidic residues" evidence="1">
    <location>
        <begin position="15"/>
        <end position="26"/>
    </location>
</feature>
<evidence type="ECO:0008006" key="4">
    <source>
        <dbReference type="Google" id="ProtNLM"/>
    </source>
</evidence>
<organism evidence="2 3">
    <name type="scientific">Araneus ventricosus</name>
    <name type="common">Orbweaver spider</name>
    <name type="synonym">Epeira ventricosa</name>
    <dbReference type="NCBI Taxonomy" id="182803"/>
    <lineage>
        <taxon>Eukaryota</taxon>
        <taxon>Metazoa</taxon>
        <taxon>Ecdysozoa</taxon>
        <taxon>Arthropoda</taxon>
        <taxon>Chelicerata</taxon>
        <taxon>Arachnida</taxon>
        <taxon>Araneae</taxon>
        <taxon>Araneomorphae</taxon>
        <taxon>Entelegynae</taxon>
        <taxon>Araneoidea</taxon>
        <taxon>Araneidae</taxon>
        <taxon>Araneus</taxon>
    </lineage>
</organism>
<dbReference type="GO" id="GO:0003743">
    <property type="term" value="F:translation initiation factor activity"/>
    <property type="evidence" value="ECO:0007669"/>
    <property type="project" value="InterPro"/>
</dbReference>
<evidence type="ECO:0000256" key="1">
    <source>
        <dbReference type="SAM" id="MobiDB-lite"/>
    </source>
</evidence>
<keyword evidence="3" id="KW-1185">Reference proteome</keyword>
<dbReference type="GO" id="GO:0005852">
    <property type="term" value="C:eukaryotic translation initiation factor 3 complex"/>
    <property type="evidence" value="ECO:0007669"/>
    <property type="project" value="InterPro"/>
</dbReference>
<gene>
    <name evidence="2" type="ORF">AVEN_158649_1</name>
</gene>
<protein>
    <recommendedName>
        <fullName evidence="4">Eukaryotic translation initiation factor 3 subunit J</fullName>
    </recommendedName>
</protein>
<dbReference type="PANTHER" id="PTHR21681">
    <property type="entry name" value="EUKARYOTIC TRANSLATION INITIATION FACTOR 3 SUBUNIT J"/>
    <property type="match status" value="1"/>
</dbReference>
<accession>A0A4Y2SI14</accession>
<feature type="compositionally biased region" description="Acidic residues" evidence="1">
    <location>
        <begin position="27"/>
        <end position="46"/>
    </location>
</feature>